<sequence>MDFSEILIEYLQLNSMSVSEFARLVEVKPSQVSEWKRGKAKPGYDTMKQILKKTNKPADFWFDLSD</sequence>
<evidence type="ECO:0000313" key="3">
    <source>
        <dbReference type="Proteomes" id="UP000886750"/>
    </source>
</evidence>
<evidence type="ECO:0000313" key="2">
    <source>
        <dbReference type="EMBL" id="HIY97216.1"/>
    </source>
</evidence>
<dbReference type="Gene3D" id="1.10.260.40">
    <property type="entry name" value="lambda repressor-like DNA-binding domains"/>
    <property type="match status" value="1"/>
</dbReference>
<dbReference type="EMBL" id="DXCQ01000055">
    <property type="protein sequence ID" value="HIY97216.1"/>
    <property type="molecule type" value="Genomic_DNA"/>
</dbReference>
<dbReference type="AlphaFoldDB" id="A0A9D2CSZ6"/>
<organism evidence="2 3">
    <name type="scientific">Candidatus Borkfalkia excrementigallinarum</name>
    <dbReference type="NCBI Taxonomy" id="2838506"/>
    <lineage>
        <taxon>Bacteria</taxon>
        <taxon>Bacillati</taxon>
        <taxon>Bacillota</taxon>
        <taxon>Clostridia</taxon>
        <taxon>Christensenellales</taxon>
        <taxon>Christensenellaceae</taxon>
        <taxon>Candidatus Borkfalkia</taxon>
    </lineage>
</organism>
<dbReference type="GO" id="GO:0003677">
    <property type="term" value="F:DNA binding"/>
    <property type="evidence" value="ECO:0007669"/>
    <property type="project" value="InterPro"/>
</dbReference>
<proteinExistence type="predicted"/>
<comment type="caution">
    <text evidence="2">The sequence shown here is derived from an EMBL/GenBank/DDBJ whole genome shotgun (WGS) entry which is preliminary data.</text>
</comment>
<name>A0A9D2CSZ6_9FIRM</name>
<dbReference type="SMART" id="SM00530">
    <property type="entry name" value="HTH_XRE"/>
    <property type="match status" value="1"/>
</dbReference>
<reference evidence="2" key="1">
    <citation type="journal article" date="2021" name="PeerJ">
        <title>Extensive microbial diversity within the chicken gut microbiome revealed by metagenomics and culture.</title>
        <authorList>
            <person name="Gilroy R."/>
            <person name="Ravi A."/>
            <person name="Getino M."/>
            <person name="Pursley I."/>
            <person name="Horton D.L."/>
            <person name="Alikhan N.F."/>
            <person name="Baker D."/>
            <person name="Gharbi K."/>
            <person name="Hall N."/>
            <person name="Watson M."/>
            <person name="Adriaenssens E.M."/>
            <person name="Foster-Nyarko E."/>
            <person name="Jarju S."/>
            <person name="Secka A."/>
            <person name="Antonio M."/>
            <person name="Oren A."/>
            <person name="Chaudhuri R.R."/>
            <person name="La Ragione R."/>
            <person name="Hildebrand F."/>
            <person name="Pallen M.J."/>
        </authorList>
    </citation>
    <scope>NUCLEOTIDE SEQUENCE</scope>
    <source>
        <strain evidence="2">1345</strain>
    </source>
</reference>
<dbReference type="SUPFAM" id="SSF47413">
    <property type="entry name" value="lambda repressor-like DNA-binding domains"/>
    <property type="match status" value="1"/>
</dbReference>
<dbReference type="Pfam" id="PF01381">
    <property type="entry name" value="HTH_3"/>
    <property type="match status" value="1"/>
</dbReference>
<gene>
    <name evidence="2" type="ORF">H9729_05955</name>
</gene>
<reference evidence="2" key="2">
    <citation type="submission" date="2021-04" db="EMBL/GenBank/DDBJ databases">
        <authorList>
            <person name="Gilroy R."/>
        </authorList>
    </citation>
    <scope>NUCLEOTIDE SEQUENCE</scope>
    <source>
        <strain evidence="2">1345</strain>
    </source>
</reference>
<protein>
    <submittedName>
        <fullName evidence="2">Helix-turn-helix domain-containing protein</fullName>
    </submittedName>
</protein>
<dbReference type="InterPro" id="IPR001387">
    <property type="entry name" value="Cro/C1-type_HTH"/>
</dbReference>
<accession>A0A9D2CSZ6</accession>
<dbReference type="CDD" id="cd00093">
    <property type="entry name" value="HTH_XRE"/>
    <property type="match status" value="1"/>
</dbReference>
<evidence type="ECO:0000259" key="1">
    <source>
        <dbReference type="PROSITE" id="PS50943"/>
    </source>
</evidence>
<dbReference type="PROSITE" id="PS50943">
    <property type="entry name" value="HTH_CROC1"/>
    <property type="match status" value="1"/>
</dbReference>
<dbReference type="Proteomes" id="UP000886750">
    <property type="component" value="Unassembled WGS sequence"/>
</dbReference>
<dbReference type="InterPro" id="IPR010982">
    <property type="entry name" value="Lambda_DNA-bd_dom_sf"/>
</dbReference>
<feature type="domain" description="HTH cro/C1-type" evidence="1">
    <location>
        <begin position="7"/>
        <end position="61"/>
    </location>
</feature>